<dbReference type="Pfam" id="PF00583">
    <property type="entry name" value="Acetyltransf_1"/>
    <property type="match status" value="1"/>
</dbReference>
<reference evidence="2 3" key="1">
    <citation type="submission" date="2016-10" db="EMBL/GenBank/DDBJ databases">
        <authorList>
            <person name="de Groot N.N."/>
        </authorList>
    </citation>
    <scope>NUCLEOTIDE SEQUENCE [LARGE SCALE GENOMIC DNA]</scope>
    <source>
        <strain evidence="2 3">DSM 29433</strain>
    </source>
</reference>
<dbReference type="SUPFAM" id="SSF55729">
    <property type="entry name" value="Acyl-CoA N-acyltransferases (Nat)"/>
    <property type="match status" value="1"/>
</dbReference>
<dbReference type="GO" id="GO:0016747">
    <property type="term" value="F:acyltransferase activity, transferring groups other than amino-acyl groups"/>
    <property type="evidence" value="ECO:0007669"/>
    <property type="project" value="InterPro"/>
</dbReference>
<dbReference type="RefSeq" id="WP_131802526.1">
    <property type="nucleotide sequence ID" value="NZ_FOZM01000001.1"/>
</dbReference>
<proteinExistence type="predicted"/>
<keyword evidence="2" id="KW-0808">Transferase</keyword>
<gene>
    <name evidence="2" type="ORF">SAMN05444714_0120</name>
</gene>
<evidence type="ECO:0000313" key="2">
    <source>
        <dbReference type="EMBL" id="SFR97819.1"/>
    </source>
</evidence>
<dbReference type="InterPro" id="IPR016181">
    <property type="entry name" value="Acyl_CoA_acyltransferase"/>
</dbReference>
<dbReference type="Proteomes" id="UP000198926">
    <property type="component" value="Unassembled WGS sequence"/>
</dbReference>
<feature type="domain" description="N-acetyltransferase" evidence="1">
    <location>
        <begin position="142"/>
        <end position="278"/>
    </location>
</feature>
<dbReference type="Gene3D" id="3.40.630.30">
    <property type="match status" value="1"/>
</dbReference>
<dbReference type="EMBL" id="FOZM01000001">
    <property type="protein sequence ID" value="SFR97819.1"/>
    <property type="molecule type" value="Genomic_DNA"/>
</dbReference>
<organism evidence="2 3">
    <name type="scientific">Yoonia litorea</name>
    <dbReference type="NCBI Taxonomy" id="1123755"/>
    <lineage>
        <taxon>Bacteria</taxon>
        <taxon>Pseudomonadati</taxon>
        <taxon>Pseudomonadota</taxon>
        <taxon>Alphaproteobacteria</taxon>
        <taxon>Rhodobacterales</taxon>
        <taxon>Paracoccaceae</taxon>
        <taxon>Yoonia</taxon>
    </lineage>
</organism>
<evidence type="ECO:0000259" key="1">
    <source>
        <dbReference type="PROSITE" id="PS51186"/>
    </source>
</evidence>
<evidence type="ECO:0000313" key="3">
    <source>
        <dbReference type="Proteomes" id="UP000198926"/>
    </source>
</evidence>
<name>A0A1I6L2X5_9RHOB</name>
<dbReference type="AlphaFoldDB" id="A0A1I6L2X5"/>
<sequence>MIEATPEDQEAIEAFLTSRITTSMFQLSNLRRYGMAGGHPRAMRFWLSFRDGKITDALGVSQEGMVFPQCPSGPWGEAAVVLAGQTVKGMLGEAGQVAVLRRFLQLNPDAKALDTVDPLFTLPLSDLVLPDIAGFALIPIGATHRDIAVSWRRAYIEEVMPIPGEDPQTKAEADIAMYMQGESHRILLSDGAPVAMTGFNAVMDEAVQIGGVYTPPDLRCRGYARRAVAMHLREARVKGAQMSVLFAASDNASRAYEAVGFRRAGDYAVLVYETPQVPCG</sequence>
<dbReference type="InterPro" id="IPR000182">
    <property type="entry name" value="GNAT_dom"/>
</dbReference>
<dbReference type="STRING" id="1123755.SAMN05444714_0120"/>
<dbReference type="OrthoDB" id="7365268at2"/>
<dbReference type="PROSITE" id="PS51186">
    <property type="entry name" value="GNAT"/>
    <property type="match status" value="1"/>
</dbReference>
<keyword evidence="3" id="KW-1185">Reference proteome</keyword>
<protein>
    <submittedName>
        <fullName evidence="2">Acetyltransferase (GNAT) family protein</fullName>
    </submittedName>
</protein>
<accession>A0A1I6L2X5</accession>